<accession>A0A1G2IW94</accession>
<proteinExistence type="predicted"/>
<dbReference type="InterPro" id="IPR051043">
    <property type="entry name" value="Sulfatase_Mod_Factor_Kinase"/>
</dbReference>
<dbReference type="PANTHER" id="PTHR23150:SF19">
    <property type="entry name" value="FORMYLGLYCINE-GENERATING ENZYME"/>
    <property type="match status" value="1"/>
</dbReference>
<dbReference type="PANTHER" id="PTHR23150">
    <property type="entry name" value="SULFATASE MODIFYING FACTOR 1, 2"/>
    <property type="match status" value="1"/>
</dbReference>
<comment type="caution">
    <text evidence="2">The sequence shown here is derived from an EMBL/GenBank/DDBJ whole genome shotgun (WGS) entry which is preliminary data.</text>
</comment>
<dbReference type="EMBL" id="MHPJ01000009">
    <property type="protein sequence ID" value="OGZ79095.1"/>
    <property type="molecule type" value="Genomic_DNA"/>
</dbReference>
<dbReference type="Pfam" id="PF03781">
    <property type="entry name" value="FGE-sulfatase"/>
    <property type="match status" value="1"/>
</dbReference>
<evidence type="ECO:0000259" key="1">
    <source>
        <dbReference type="Pfam" id="PF03781"/>
    </source>
</evidence>
<dbReference type="InterPro" id="IPR042095">
    <property type="entry name" value="SUMF_sf"/>
</dbReference>
<feature type="domain" description="Sulfatase-modifying factor enzyme-like" evidence="1">
    <location>
        <begin position="17"/>
        <end position="263"/>
    </location>
</feature>
<evidence type="ECO:0000313" key="3">
    <source>
        <dbReference type="Proteomes" id="UP000178650"/>
    </source>
</evidence>
<dbReference type="STRING" id="1802223.A2358_03875"/>
<evidence type="ECO:0000313" key="2">
    <source>
        <dbReference type="EMBL" id="OGZ79095.1"/>
    </source>
</evidence>
<dbReference type="Gene3D" id="3.90.1580.10">
    <property type="entry name" value="paralog of FGE (formylglycine-generating enzyme)"/>
    <property type="match status" value="1"/>
</dbReference>
<dbReference type="InterPro" id="IPR005532">
    <property type="entry name" value="SUMF_dom"/>
</dbReference>
<dbReference type="InterPro" id="IPR016187">
    <property type="entry name" value="CTDL_fold"/>
</dbReference>
<gene>
    <name evidence="2" type="ORF">A2358_03875</name>
</gene>
<organism evidence="2 3">
    <name type="scientific">Candidatus Staskawiczbacteria bacterium RIFOXYB1_FULL_37_44</name>
    <dbReference type="NCBI Taxonomy" id="1802223"/>
    <lineage>
        <taxon>Bacteria</taxon>
        <taxon>Candidatus Staskawicziibacteriota</taxon>
    </lineage>
</organism>
<dbReference type="SUPFAM" id="SSF56436">
    <property type="entry name" value="C-type lectin-like"/>
    <property type="match status" value="1"/>
</dbReference>
<dbReference type="GO" id="GO:0120147">
    <property type="term" value="F:formylglycine-generating oxidase activity"/>
    <property type="evidence" value="ECO:0007669"/>
    <property type="project" value="TreeGrafter"/>
</dbReference>
<reference evidence="2 3" key="1">
    <citation type="journal article" date="2016" name="Nat. Commun.">
        <title>Thousands of microbial genomes shed light on interconnected biogeochemical processes in an aquifer system.</title>
        <authorList>
            <person name="Anantharaman K."/>
            <person name="Brown C.T."/>
            <person name="Hug L.A."/>
            <person name="Sharon I."/>
            <person name="Castelle C.J."/>
            <person name="Probst A.J."/>
            <person name="Thomas B.C."/>
            <person name="Singh A."/>
            <person name="Wilkins M.J."/>
            <person name="Karaoz U."/>
            <person name="Brodie E.L."/>
            <person name="Williams K.H."/>
            <person name="Hubbard S.S."/>
            <person name="Banfield J.F."/>
        </authorList>
    </citation>
    <scope>NUCLEOTIDE SEQUENCE [LARGE SCALE GENOMIC DNA]</scope>
</reference>
<protein>
    <recommendedName>
        <fullName evidence="1">Sulfatase-modifying factor enzyme-like domain-containing protein</fullName>
    </recommendedName>
</protein>
<sequence>MNNYNKIIIGDIEFTAFEAGEFRMGALGGDKYANILEKNRNTKIEDFYLQSTPVTVGQYFSFLKDTGYDSNYQIEIWDGDDWVKGPHFLEINGKGNDYPVVGVSFIDAENYIDWLSKKYGKKFRLPTEAEFEYAAKSYCKCKSECRYANKAQELKIVRNEGEMPAKGPKKIEETVKTDSGLYAMHGAIWQWCNDWFFYYDERDVENPKGPKGEPLYAPWKGEKWSPGKTIRGGSFSYPFYYARCSDRHYSKIEDRNYNVGFRLCI</sequence>
<dbReference type="Proteomes" id="UP000178650">
    <property type="component" value="Unassembled WGS sequence"/>
</dbReference>
<dbReference type="AlphaFoldDB" id="A0A1G2IW94"/>
<name>A0A1G2IW94_9BACT</name>